<gene>
    <name evidence="2" type="ORF">SAMN05216243_0654</name>
</gene>
<keyword evidence="1" id="KW-1133">Transmembrane helix</keyword>
<dbReference type="AlphaFoldDB" id="A0A1G8WA36"/>
<proteinExistence type="predicted"/>
<dbReference type="Pfam" id="PF17259">
    <property type="entry name" value="DUF5325"/>
    <property type="match status" value="1"/>
</dbReference>
<accession>A0A1G8WA36</accession>
<reference evidence="2 3" key="1">
    <citation type="submission" date="2016-10" db="EMBL/GenBank/DDBJ databases">
        <authorList>
            <person name="de Groot N.N."/>
        </authorList>
    </citation>
    <scope>NUCLEOTIDE SEQUENCE [LARGE SCALE GENOMIC DNA]</scope>
    <source>
        <strain evidence="2 3">CGMCC 1.6502</strain>
    </source>
</reference>
<feature type="transmembrane region" description="Helical" evidence="1">
    <location>
        <begin position="9"/>
        <end position="26"/>
    </location>
</feature>
<dbReference type="EMBL" id="FNFL01000001">
    <property type="protein sequence ID" value="SDJ75151.1"/>
    <property type="molecule type" value="Genomic_DNA"/>
</dbReference>
<evidence type="ECO:0000313" key="3">
    <source>
        <dbReference type="Proteomes" id="UP000198694"/>
    </source>
</evidence>
<evidence type="ECO:0000313" key="2">
    <source>
        <dbReference type="EMBL" id="SDJ75151.1"/>
    </source>
</evidence>
<protein>
    <submittedName>
        <fullName evidence="2">Uncharacterized protein</fullName>
    </submittedName>
</protein>
<sequence length="57" mass="6533">MKKIQYSKLFLAILVISCFVLVGVAIGFRNYWFTALFFVLGFILMGVGLTLKRKNRS</sequence>
<keyword evidence="1" id="KW-0812">Transmembrane</keyword>
<dbReference type="InterPro" id="IPR035211">
    <property type="entry name" value="DUF5325"/>
</dbReference>
<keyword evidence="3" id="KW-1185">Reference proteome</keyword>
<feature type="transmembrane region" description="Helical" evidence="1">
    <location>
        <begin position="32"/>
        <end position="51"/>
    </location>
</feature>
<dbReference type="Proteomes" id="UP000198694">
    <property type="component" value="Unassembled WGS sequence"/>
</dbReference>
<keyword evidence="1" id="KW-0472">Membrane</keyword>
<dbReference type="RefSeq" id="WP_175559218.1">
    <property type="nucleotide sequence ID" value="NZ_FNFL01000001.1"/>
</dbReference>
<evidence type="ECO:0000256" key="1">
    <source>
        <dbReference type="SAM" id="Phobius"/>
    </source>
</evidence>
<organism evidence="2 3">
    <name type="scientific">Sediminibacillus albus</name>
    <dbReference type="NCBI Taxonomy" id="407036"/>
    <lineage>
        <taxon>Bacteria</taxon>
        <taxon>Bacillati</taxon>
        <taxon>Bacillota</taxon>
        <taxon>Bacilli</taxon>
        <taxon>Bacillales</taxon>
        <taxon>Bacillaceae</taxon>
        <taxon>Sediminibacillus</taxon>
    </lineage>
</organism>
<name>A0A1G8WA36_9BACI</name>